<keyword evidence="2" id="KW-1133">Transmembrane helix</keyword>
<feature type="region of interest" description="Disordered" evidence="1">
    <location>
        <begin position="431"/>
        <end position="466"/>
    </location>
</feature>
<keyword evidence="6" id="KW-1185">Reference proteome</keyword>
<name>A0A085NNM8_9BILA</name>
<gene>
    <name evidence="4" type="ORF">M513_02647</name>
    <name evidence="5" type="ORF">M514_02647</name>
</gene>
<evidence type="ECO:0000259" key="3">
    <source>
        <dbReference type="PROSITE" id="PS00028"/>
    </source>
</evidence>
<protein>
    <recommendedName>
        <fullName evidence="3">C2H2-type domain-containing protein</fullName>
    </recommendedName>
</protein>
<reference evidence="5 6" key="1">
    <citation type="journal article" date="2014" name="Nat. Genet.">
        <title>Genome and transcriptome of the porcine whipworm Trichuris suis.</title>
        <authorList>
            <person name="Jex A.R."/>
            <person name="Nejsum P."/>
            <person name="Schwarz E.M."/>
            <person name="Hu L."/>
            <person name="Young N.D."/>
            <person name="Hall R.S."/>
            <person name="Korhonen P.K."/>
            <person name="Liao S."/>
            <person name="Thamsborg S."/>
            <person name="Xia J."/>
            <person name="Xu P."/>
            <person name="Wang S."/>
            <person name="Scheerlinck J.P."/>
            <person name="Hofmann A."/>
            <person name="Sternberg P.W."/>
            <person name="Wang J."/>
            <person name="Gasser R.B."/>
        </authorList>
    </citation>
    <scope>NUCLEOTIDE SEQUENCE [LARGE SCALE GENOMIC DNA]</scope>
    <source>
        <strain evidence="5">DCEP-RM93F</strain>
        <strain evidence="4">DCEP-RM93M</strain>
    </source>
</reference>
<sequence length="723" mass="80355">MLHKVASVAFKIGRFVARTQVYSTLAVIHFALLCAIVVLVLFEEDEDGDPPDCGYSQVAHFDYICNRCQVCCHTEEIYLEHVEEWHQNVIPKHTYMCNTCGHLSHNIIVHKRHKMVHRCDNVLMFMCKVEQSLTELKTGPVSIDERHEAILNRYYSLMQKPSIRRWLIRAAARRRRNKFSWKPKGKGPLFCSLSSVYREGRNIGKIGHSERGAPIRPLMKRSGEPAKQKAKTIRYDWAPWGTSSEAFPPPEDDADEGDDQLWLPPKGSEVHLKSTSSGGAQVIDAQVRRATQNVTVGKSSLKIKLPNLKSVRAVPAKHRRSMVGKNRSAMAISIQNSVIGRPPVRMAISGSEGIAPVTLGLSIEKAPVRTTVSNLNNLTERLPFAMGIPSPNVAPKGSSIKMAMSFPNLLAKKSPAKMPVPPDRMAFSCPSSITDEAPTGMGDSLTDKPPYKDSAPYASGRNRKSSMTMDFAYPHSKNKSKKGAIRIPVSDEVSKGEQAAFGTAVDAAIPYATNEHDIPTDGMSFACSNSKNEESAVLLAVPYSNSKKKKSSVVKSPVKSKNKICLKRIPGSNNYAVKKIEISKGNNNNNESEQAKSVRPPKQKSCDMTSTCPVCSVTFKKPWHAIAHLIDHHGGRILSLQRMSCQPGCSDTLVNFLGTRCSSCRSEFDSQASYLRHMFQRHTRKLFRRVPVIQSKVIFGISVLDNYGDEQWLRIEIRLLPKP</sequence>
<dbReference type="PROSITE" id="PS00028">
    <property type="entry name" value="ZINC_FINGER_C2H2_1"/>
    <property type="match status" value="2"/>
</dbReference>
<evidence type="ECO:0000256" key="2">
    <source>
        <dbReference type="SAM" id="Phobius"/>
    </source>
</evidence>
<dbReference type="Proteomes" id="UP000030758">
    <property type="component" value="Unassembled WGS sequence"/>
</dbReference>
<evidence type="ECO:0000313" key="4">
    <source>
        <dbReference type="EMBL" id="KFD56543.1"/>
    </source>
</evidence>
<feature type="region of interest" description="Disordered" evidence="1">
    <location>
        <begin position="205"/>
        <end position="228"/>
    </location>
</feature>
<feature type="domain" description="C2H2-type" evidence="3">
    <location>
        <begin position="661"/>
        <end position="682"/>
    </location>
</feature>
<keyword evidence="2" id="KW-0472">Membrane</keyword>
<dbReference type="Gene3D" id="3.30.160.60">
    <property type="entry name" value="Classic Zinc Finger"/>
    <property type="match status" value="1"/>
</dbReference>
<proteinExistence type="predicted"/>
<dbReference type="InterPro" id="IPR013087">
    <property type="entry name" value="Znf_C2H2_type"/>
</dbReference>
<organism evidence="5">
    <name type="scientific">Trichuris suis</name>
    <name type="common">pig whipworm</name>
    <dbReference type="NCBI Taxonomy" id="68888"/>
    <lineage>
        <taxon>Eukaryota</taxon>
        <taxon>Metazoa</taxon>
        <taxon>Ecdysozoa</taxon>
        <taxon>Nematoda</taxon>
        <taxon>Enoplea</taxon>
        <taxon>Dorylaimia</taxon>
        <taxon>Trichinellida</taxon>
        <taxon>Trichuridae</taxon>
        <taxon>Trichuris</taxon>
    </lineage>
</organism>
<evidence type="ECO:0000256" key="1">
    <source>
        <dbReference type="SAM" id="MobiDB-lite"/>
    </source>
</evidence>
<dbReference type="EMBL" id="KL367484">
    <property type="protein sequence ID" value="KFD71074.1"/>
    <property type="molecule type" value="Genomic_DNA"/>
</dbReference>
<accession>A0A085NNM8</accession>
<dbReference type="SMART" id="SM00355">
    <property type="entry name" value="ZnF_C2H2"/>
    <property type="match status" value="4"/>
</dbReference>
<feature type="domain" description="C2H2-type" evidence="3">
    <location>
        <begin position="612"/>
        <end position="633"/>
    </location>
</feature>
<dbReference type="Proteomes" id="UP000030764">
    <property type="component" value="Unassembled WGS sequence"/>
</dbReference>
<keyword evidence="2" id="KW-0812">Transmembrane</keyword>
<evidence type="ECO:0000313" key="5">
    <source>
        <dbReference type="EMBL" id="KFD71074.1"/>
    </source>
</evidence>
<dbReference type="EMBL" id="KL363193">
    <property type="protein sequence ID" value="KFD56543.1"/>
    <property type="molecule type" value="Genomic_DNA"/>
</dbReference>
<feature type="transmembrane region" description="Helical" evidence="2">
    <location>
        <begin position="21"/>
        <end position="42"/>
    </location>
</feature>
<evidence type="ECO:0000313" key="6">
    <source>
        <dbReference type="Proteomes" id="UP000030764"/>
    </source>
</evidence>
<feature type="region of interest" description="Disordered" evidence="1">
    <location>
        <begin position="585"/>
        <end position="605"/>
    </location>
</feature>
<dbReference type="AlphaFoldDB" id="A0A085NNM8"/>